<dbReference type="Proteomes" id="UP000664382">
    <property type="component" value="Unassembled WGS sequence"/>
</dbReference>
<organism evidence="11 12">
    <name type="scientific">Leucobacter weissii</name>
    <dbReference type="NCBI Taxonomy" id="1983706"/>
    <lineage>
        <taxon>Bacteria</taxon>
        <taxon>Bacillati</taxon>
        <taxon>Actinomycetota</taxon>
        <taxon>Actinomycetes</taxon>
        <taxon>Micrococcales</taxon>
        <taxon>Microbacteriaceae</taxon>
        <taxon>Leucobacter</taxon>
    </lineage>
</organism>
<protein>
    <submittedName>
        <fullName evidence="11">Oxidoreductase</fullName>
    </submittedName>
</protein>
<evidence type="ECO:0000256" key="5">
    <source>
        <dbReference type="ARBA" id="ARBA00022827"/>
    </source>
</evidence>
<keyword evidence="6" id="KW-0560">Oxidoreductase</keyword>
<feature type="transmembrane region" description="Helical" evidence="9">
    <location>
        <begin position="100"/>
        <end position="117"/>
    </location>
</feature>
<dbReference type="Gene3D" id="2.40.30.10">
    <property type="entry name" value="Translation factors"/>
    <property type="match status" value="1"/>
</dbReference>
<dbReference type="GO" id="GO:0051537">
    <property type="term" value="F:2 iron, 2 sulfur cluster binding"/>
    <property type="evidence" value="ECO:0007669"/>
    <property type="project" value="UniProtKB-KW"/>
</dbReference>
<keyword evidence="8" id="KW-0411">Iron-sulfur</keyword>
<evidence type="ECO:0000259" key="10">
    <source>
        <dbReference type="PROSITE" id="PS51384"/>
    </source>
</evidence>
<sequence length="507" mass="53520">MIRQSLSVVGAALGRLPMYRVASLALGALVVVSFALSFAGVLYYTPAELAALLGISVLGTVLVSRLAALVWRAETHDESSLITGLLLFFILKPGVEPLDLAAAVLGAAVAGLSKFLLAWRGRHLFNPAALGAFVVSASGVGAGYWWIGSSDLVWFVVPIAAIVVIRLGQVLLASLAAAAGLAVYTLSAVSWGSTAPQALQTGIASTALVFFAAFMVTEPLTLPPRRGQRIAVALVTGALFAAPIPLGALFMSPQLALLIGNALGFVLARRRGIRLALREARRGRDGTVELRFAAQRPLRYRAGQAIELHVPGVSPFAPRGQRRVFSLVSAPSDSREVRVAFRLPARPSAAKRALAELPVGAEVRATGVWGDFAPPRDARRGVVMVAGGIGLTPFLSWLREARSEGGERDAVLVLAASAPDANPFREELAELPARVILAGGENAPASLGPREEWAGPGRITGERIAELVPDLAQRDAFVSGPPRFVAELRGGLRRRSRRVRTDAFAGY</sequence>
<evidence type="ECO:0000256" key="1">
    <source>
        <dbReference type="ARBA" id="ARBA00001974"/>
    </source>
</evidence>
<comment type="caution">
    <text evidence="11">The sequence shown here is derived from an EMBL/GenBank/DDBJ whole genome shotgun (WGS) entry which is preliminary data.</text>
</comment>
<dbReference type="RefSeq" id="WP_208097838.1">
    <property type="nucleotide sequence ID" value="NZ_JAGDYM010000010.1"/>
</dbReference>
<feature type="transmembrane region" description="Helical" evidence="9">
    <location>
        <begin position="175"/>
        <end position="192"/>
    </location>
</feature>
<dbReference type="PROSITE" id="PS51384">
    <property type="entry name" value="FAD_FR"/>
    <property type="match status" value="1"/>
</dbReference>
<evidence type="ECO:0000256" key="4">
    <source>
        <dbReference type="ARBA" id="ARBA00022723"/>
    </source>
</evidence>
<evidence type="ECO:0000256" key="7">
    <source>
        <dbReference type="ARBA" id="ARBA00023004"/>
    </source>
</evidence>
<evidence type="ECO:0000313" key="12">
    <source>
        <dbReference type="Proteomes" id="UP000664382"/>
    </source>
</evidence>
<feature type="transmembrane region" description="Helical" evidence="9">
    <location>
        <begin position="21"/>
        <end position="44"/>
    </location>
</feature>
<dbReference type="PRINTS" id="PR00410">
    <property type="entry name" value="PHEHYDRXLASE"/>
</dbReference>
<dbReference type="GO" id="GO:0046872">
    <property type="term" value="F:metal ion binding"/>
    <property type="evidence" value="ECO:0007669"/>
    <property type="project" value="UniProtKB-KW"/>
</dbReference>
<keyword evidence="4" id="KW-0479">Metal-binding</keyword>
<evidence type="ECO:0000256" key="8">
    <source>
        <dbReference type="ARBA" id="ARBA00023014"/>
    </source>
</evidence>
<keyword evidence="9" id="KW-1133">Transmembrane helix</keyword>
<dbReference type="SUPFAM" id="SSF52343">
    <property type="entry name" value="Ferredoxin reductase-like, C-terminal NADP-linked domain"/>
    <property type="match status" value="1"/>
</dbReference>
<proteinExistence type="predicted"/>
<evidence type="ECO:0000256" key="9">
    <source>
        <dbReference type="SAM" id="Phobius"/>
    </source>
</evidence>
<name>A0A939MJF0_9MICO</name>
<dbReference type="GO" id="GO:0016491">
    <property type="term" value="F:oxidoreductase activity"/>
    <property type="evidence" value="ECO:0007669"/>
    <property type="project" value="UniProtKB-KW"/>
</dbReference>
<dbReference type="InterPro" id="IPR050415">
    <property type="entry name" value="MRET"/>
</dbReference>
<feature type="transmembrane region" description="Helical" evidence="9">
    <location>
        <begin position="152"/>
        <end position="168"/>
    </location>
</feature>
<evidence type="ECO:0000313" key="11">
    <source>
        <dbReference type="EMBL" id="MBO1902069.1"/>
    </source>
</evidence>
<keyword evidence="12" id="KW-1185">Reference proteome</keyword>
<dbReference type="Gene3D" id="3.40.50.80">
    <property type="entry name" value="Nucleotide-binding domain of ferredoxin-NADP reductase (FNR) module"/>
    <property type="match status" value="1"/>
</dbReference>
<evidence type="ECO:0000256" key="6">
    <source>
        <dbReference type="ARBA" id="ARBA00023002"/>
    </source>
</evidence>
<feature type="transmembrane region" description="Helical" evidence="9">
    <location>
        <begin position="50"/>
        <end position="71"/>
    </location>
</feature>
<feature type="transmembrane region" description="Helical" evidence="9">
    <location>
        <begin position="198"/>
        <end position="217"/>
    </location>
</feature>
<keyword evidence="3" id="KW-0001">2Fe-2S</keyword>
<dbReference type="SUPFAM" id="SSF63380">
    <property type="entry name" value="Riboflavin synthase domain-like"/>
    <property type="match status" value="1"/>
</dbReference>
<evidence type="ECO:0000256" key="3">
    <source>
        <dbReference type="ARBA" id="ARBA00022714"/>
    </source>
</evidence>
<keyword evidence="9" id="KW-0472">Membrane</keyword>
<keyword evidence="9" id="KW-0812">Transmembrane</keyword>
<keyword evidence="7" id="KW-0408">Iron</keyword>
<evidence type="ECO:0000256" key="2">
    <source>
        <dbReference type="ARBA" id="ARBA00022630"/>
    </source>
</evidence>
<dbReference type="PANTHER" id="PTHR47354">
    <property type="entry name" value="NADH OXIDOREDUCTASE HCR"/>
    <property type="match status" value="1"/>
</dbReference>
<dbReference type="CDD" id="cd00322">
    <property type="entry name" value="FNR_like"/>
    <property type="match status" value="1"/>
</dbReference>
<dbReference type="EMBL" id="JAGDYM010000010">
    <property type="protein sequence ID" value="MBO1902069.1"/>
    <property type="molecule type" value="Genomic_DNA"/>
</dbReference>
<keyword evidence="5" id="KW-0274">FAD</keyword>
<dbReference type="Pfam" id="PF00175">
    <property type="entry name" value="NAD_binding_1"/>
    <property type="match status" value="1"/>
</dbReference>
<accession>A0A939MJF0</accession>
<comment type="cofactor">
    <cofactor evidence="1">
        <name>FAD</name>
        <dbReference type="ChEBI" id="CHEBI:57692"/>
    </cofactor>
</comment>
<gene>
    <name evidence="11" type="ORF">J4H92_08935</name>
</gene>
<dbReference type="InterPro" id="IPR017927">
    <property type="entry name" value="FAD-bd_FR_type"/>
</dbReference>
<feature type="transmembrane region" description="Helical" evidence="9">
    <location>
        <begin position="229"/>
        <end position="246"/>
    </location>
</feature>
<dbReference type="PANTHER" id="PTHR47354:SF6">
    <property type="entry name" value="NADH OXIDOREDUCTASE HCR"/>
    <property type="match status" value="1"/>
</dbReference>
<dbReference type="AlphaFoldDB" id="A0A939MJF0"/>
<dbReference type="InterPro" id="IPR001433">
    <property type="entry name" value="OxRdtase_FAD/NAD-bd"/>
</dbReference>
<feature type="domain" description="FAD-binding FR-type" evidence="10">
    <location>
        <begin position="268"/>
        <end position="375"/>
    </location>
</feature>
<feature type="transmembrane region" description="Helical" evidence="9">
    <location>
        <begin position="124"/>
        <end position="146"/>
    </location>
</feature>
<dbReference type="InterPro" id="IPR039261">
    <property type="entry name" value="FNR_nucleotide-bd"/>
</dbReference>
<reference evidence="11" key="1">
    <citation type="submission" date="2021-03" db="EMBL/GenBank/DDBJ databases">
        <title>Leucobacter chromiisoli sp. nov., isolated from chromium-containing soil of chemical plant.</title>
        <authorList>
            <person name="Xu Z."/>
        </authorList>
    </citation>
    <scope>NUCLEOTIDE SEQUENCE</scope>
    <source>
        <strain evidence="11">S27</strain>
    </source>
</reference>
<dbReference type="InterPro" id="IPR017938">
    <property type="entry name" value="Riboflavin_synthase-like_b-brl"/>
</dbReference>
<keyword evidence="2" id="KW-0285">Flavoprotein</keyword>